<organism evidence="1 2">
    <name type="scientific">Paspalum notatum var. saurae</name>
    <dbReference type="NCBI Taxonomy" id="547442"/>
    <lineage>
        <taxon>Eukaryota</taxon>
        <taxon>Viridiplantae</taxon>
        <taxon>Streptophyta</taxon>
        <taxon>Embryophyta</taxon>
        <taxon>Tracheophyta</taxon>
        <taxon>Spermatophyta</taxon>
        <taxon>Magnoliopsida</taxon>
        <taxon>Liliopsida</taxon>
        <taxon>Poales</taxon>
        <taxon>Poaceae</taxon>
        <taxon>PACMAD clade</taxon>
        <taxon>Panicoideae</taxon>
        <taxon>Andropogonodae</taxon>
        <taxon>Paspaleae</taxon>
        <taxon>Paspalinae</taxon>
        <taxon>Paspalum</taxon>
    </lineage>
</organism>
<dbReference type="AlphaFoldDB" id="A0AAQ3T0L8"/>
<reference evidence="1 2" key="1">
    <citation type="submission" date="2024-02" db="EMBL/GenBank/DDBJ databases">
        <title>High-quality chromosome-scale genome assembly of Pensacola bahiagrass (Paspalum notatum Flugge var. saurae).</title>
        <authorList>
            <person name="Vega J.M."/>
            <person name="Podio M."/>
            <person name="Orjuela J."/>
            <person name="Siena L.A."/>
            <person name="Pessino S.C."/>
            <person name="Combes M.C."/>
            <person name="Mariac C."/>
            <person name="Albertini E."/>
            <person name="Pupilli F."/>
            <person name="Ortiz J.P.A."/>
            <person name="Leblanc O."/>
        </authorList>
    </citation>
    <scope>NUCLEOTIDE SEQUENCE [LARGE SCALE GENOMIC DNA]</scope>
    <source>
        <strain evidence="1">R1</strain>
        <tissue evidence="1">Leaf</tissue>
    </source>
</reference>
<dbReference type="Proteomes" id="UP001341281">
    <property type="component" value="Chromosome 03"/>
</dbReference>
<evidence type="ECO:0000313" key="2">
    <source>
        <dbReference type="Proteomes" id="UP001341281"/>
    </source>
</evidence>
<dbReference type="EMBL" id="CP144747">
    <property type="protein sequence ID" value="WVZ64216.1"/>
    <property type="molecule type" value="Genomic_DNA"/>
</dbReference>
<name>A0AAQ3T0L8_PASNO</name>
<sequence>MVHPARLTCIVHACYQGAGAIPIPELLAAVLPSVVEVACWEEAQDRVACLPPGAQRGEGCHYRLTVSLLLVGPIKGDGLLACECPSWKDNLGHAVALLVHHLHRDEGTGTTPYLP</sequence>
<protein>
    <submittedName>
        <fullName evidence="1">Uncharacterized protein</fullName>
    </submittedName>
</protein>
<evidence type="ECO:0000313" key="1">
    <source>
        <dbReference type="EMBL" id="WVZ64216.1"/>
    </source>
</evidence>
<accession>A0AAQ3T0L8</accession>
<proteinExistence type="predicted"/>
<gene>
    <name evidence="1" type="ORF">U9M48_013776</name>
</gene>
<keyword evidence="2" id="KW-1185">Reference proteome</keyword>